<feature type="region of interest" description="Disordered" evidence="1">
    <location>
        <begin position="1"/>
        <end position="43"/>
    </location>
</feature>
<dbReference type="EMBL" id="JAGIOF010000001">
    <property type="protein sequence ID" value="MBP2387414.1"/>
    <property type="molecule type" value="Genomic_DNA"/>
</dbReference>
<accession>A0ABS4XIB6</accession>
<reference evidence="2 3" key="1">
    <citation type="submission" date="2021-03" db="EMBL/GenBank/DDBJ databases">
        <title>Sequencing the genomes of 1000 actinobacteria strains.</title>
        <authorList>
            <person name="Klenk H.-P."/>
        </authorList>
    </citation>
    <scope>NUCLEOTIDE SEQUENCE [LARGE SCALE GENOMIC DNA]</scope>
    <source>
        <strain evidence="2 3">DSM 15797</strain>
    </source>
</reference>
<feature type="compositionally biased region" description="Acidic residues" evidence="1">
    <location>
        <begin position="1"/>
        <end position="20"/>
    </location>
</feature>
<sequence length="89" mass="10064">MSDIYDDTVFDEPIDDDMYEPGDGRDGQPYEGSSDSPETMRAMDPLRRHLYLLDDDLTAEDATEDEETVEVEWVEELSEEEAEGLASAP</sequence>
<evidence type="ECO:0000313" key="2">
    <source>
        <dbReference type="EMBL" id="MBP2387414.1"/>
    </source>
</evidence>
<evidence type="ECO:0000313" key="3">
    <source>
        <dbReference type="Proteomes" id="UP001296993"/>
    </source>
</evidence>
<proteinExistence type="predicted"/>
<comment type="caution">
    <text evidence="2">The sequence shown here is derived from an EMBL/GenBank/DDBJ whole genome shotgun (WGS) entry which is preliminary data.</text>
</comment>
<protein>
    <recommendedName>
        <fullName evidence="4">DUF5709 domain-containing protein</fullName>
    </recommendedName>
</protein>
<dbReference type="RefSeq" id="WP_209999648.1">
    <property type="nucleotide sequence ID" value="NZ_BAAAJY010000009.1"/>
</dbReference>
<keyword evidence="3" id="KW-1185">Reference proteome</keyword>
<evidence type="ECO:0008006" key="4">
    <source>
        <dbReference type="Google" id="ProtNLM"/>
    </source>
</evidence>
<gene>
    <name evidence="2" type="ORF">JOF47_002925</name>
</gene>
<name>A0ABS4XIB6_9MICC</name>
<evidence type="ECO:0000256" key="1">
    <source>
        <dbReference type="SAM" id="MobiDB-lite"/>
    </source>
</evidence>
<organism evidence="2 3">
    <name type="scientific">Paeniglutamicibacter kerguelensis</name>
    <dbReference type="NCBI Taxonomy" id="254788"/>
    <lineage>
        <taxon>Bacteria</taxon>
        <taxon>Bacillati</taxon>
        <taxon>Actinomycetota</taxon>
        <taxon>Actinomycetes</taxon>
        <taxon>Micrococcales</taxon>
        <taxon>Micrococcaceae</taxon>
        <taxon>Paeniglutamicibacter</taxon>
    </lineage>
</organism>
<dbReference type="Proteomes" id="UP001296993">
    <property type="component" value="Unassembled WGS sequence"/>
</dbReference>